<feature type="region of interest" description="Disordered" evidence="1">
    <location>
        <begin position="313"/>
        <end position="352"/>
    </location>
</feature>
<sequence>MTPVGAEEEEAREQHEEAKEAQRDHEAPQGAGANERAPRRAAYARRVLRRGRRRATRRLAASALEAAYAEHDALVGQAAAFECRRACLAARFDASQDSQRPMKGMGTLSSGAHTGDRTLTARWRGRVSARARRSSPERTFATGAPPPQTATPAEQRDNIFDNKRQYDPQQWRHKQQRNDDDDREMARAGVGEGAPLVTRAHFRHVRRESRQHRSDKSDSSQHPTAEQRDNIFDNKGQYDPQQWRHKQQRNDDDDREMVRAGVGEGAPLVTRAHFRHAETPPRELFGSPGRSLSPLPAGQSHFSAVFGQAPAAGWDFSGPFAPPRETAEAEEQQQPQQPQQGPDPQEPEQPEASEVCYMCQEPLDDSRVQWPDCGHVPQACLARFRPLRRGLAHLRNSGGDSSRVEDAACPLCNHRWGDGPNSAARLAELAGHLGRGGGLPFRGRRCLPCRGIAGDPSSDEERANRYRGGPLVLPEGPAPHAIAMCPRRPERPLRWRHSRGPEGLTGSWECAACDVAPLGSEVPPPLGERPPQCPCGQPGQVEWLDGEEAAAWRQHPAAAHWWENAAAFLLERPPADVSAFRAAGPLLPQAFGDGLHGDQLGLPAVVGLLADDRGYVQPIAQDIVMQIFGGVDFIRAVESAFPDAAWALLDAVDLEAELRRRVPCTRAPPAFLRGRLRQLYHTVLEEVLRADALPGDADGLQKVRAWKLLVLIWRMLLRRTTSTGAPGRRELEARLEQAGGLSKARQLASRGLAPGTAETLAELRDPARRPPRPAADLPPAARAFQPARPVELDRGIWADCARSAPKGSSSLLSGAIFELLKLALDEDETLELQAAVAERYARAEIPASVACAVGTGRMAALLKDNGRARGIVAGDAFRRLVGKALSRQHGSEMDGACAPFQYALSTRAGTDSAAHFLRAATDSDPAATIVSIDGIGAFDHARRDRMIEKLLSLPEASAMVPIFLLSYGQPSTYLWTDDAGAESKATRSCRRCTPWLSMAPRAASAGRDAAYLGDVYIVCRPERATEAFRVVTAAMREWAGIEANLGKCRMWNRGGFEPAGQLSLGTAVWVGGAGTPEEHRGLKAHDRGLQEAPRDLLDLDPAPAEAERLFRVSSLPLGLGGLGLKSAARTAECAYWASWADALPMLQERNPTAAAELTAALRAGTGVAASCLQEAERARAAAACDGFATCPTWQEVWDGARPEQTEPEPGEWKHGWQYHASAARERRYREEVVLPSLTDDQQWMLDSQGGRCGGRHLALIPSTPESTFTPERFRALLQRRIRLPLGATACRCNGRSCQAHLDERGDHRAACPRSGRLLKRGAPIERMWARVCREAGGRVRTDVFLRDMNLRGIAANDGRRIEVVANGLPAYHGRQLAIDACVVSPPRATGRPIAQRLRPGLALKRARRRKQTTCPELVGLRRGYLLVAGAETGGRWDEEAYKLLVTLARARARSAPAALRGSLATALLRRWSGMLAYAIHDALAASLLEDVPSETLATDGENPWRGDVLSALP</sequence>
<keyword evidence="3" id="KW-1185">Reference proteome</keyword>
<feature type="compositionally biased region" description="Basic and acidic residues" evidence="1">
    <location>
        <begin position="154"/>
        <end position="166"/>
    </location>
</feature>
<gene>
    <name evidence="2" type="ORF">PCOR1329_LOCUS26946</name>
</gene>
<evidence type="ECO:0008006" key="4">
    <source>
        <dbReference type="Google" id="ProtNLM"/>
    </source>
</evidence>
<feature type="compositionally biased region" description="Basic residues" evidence="1">
    <location>
        <begin position="42"/>
        <end position="54"/>
    </location>
</feature>
<organism evidence="2 3">
    <name type="scientific">Prorocentrum cordatum</name>
    <dbReference type="NCBI Taxonomy" id="2364126"/>
    <lineage>
        <taxon>Eukaryota</taxon>
        <taxon>Sar</taxon>
        <taxon>Alveolata</taxon>
        <taxon>Dinophyceae</taxon>
        <taxon>Prorocentrales</taxon>
        <taxon>Prorocentraceae</taxon>
        <taxon>Prorocentrum</taxon>
    </lineage>
</organism>
<accession>A0ABN9S6G1</accession>
<feature type="compositionally biased region" description="Basic and acidic residues" evidence="1">
    <location>
        <begin position="211"/>
        <end position="232"/>
    </location>
</feature>
<comment type="caution">
    <text evidence="2">The sequence shown here is derived from an EMBL/GenBank/DDBJ whole genome shotgun (WGS) entry which is preliminary data.</text>
</comment>
<feature type="compositionally biased region" description="Basic residues" evidence="1">
    <location>
        <begin position="200"/>
        <end position="210"/>
    </location>
</feature>
<protein>
    <recommendedName>
        <fullName evidence="4">132 kDa protein</fullName>
    </recommendedName>
</protein>
<dbReference type="Proteomes" id="UP001189429">
    <property type="component" value="Unassembled WGS sequence"/>
</dbReference>
<feature type="region of interest" description="Disordered" evidence="1">
    <location>
        <begin position="124"/>
        <end position="255"/>
    </location>
</feature>
<feature type="compositionally biased region" description="Basic and acidic residues" evidence="1">
    <location>
        <begin position="176"/>
        <end position="186"/>
    </location>
</feature>
<feature type="region of interest" description="Disordered" evidence="1">
    <location>
        <begin position="761"/>
        <end position="781"/>
    </location>
</feature>
<feature type="compositionally biased region" description="Basic residues" evidence="1">
    <location>
        <begin position="124"/>
        <end position="133"/>
    </location>
</feature>
<feature type="compositionally biased region" description="Acidic residues" evidence="1">
    <location>
        <begin position="1"/>
        <end position="11"/>
    </location>
</feature>
<feature type="region of interest" description="Disordered" evidence="1">
    <location>
        <begin position="96"/>
        <end position="115"/>
    </location>
</feature>
<feature type="compositionally biased region" description="Basic and acidic residues" evidence="1">
    <location>
        <begin position="12"/>
        <end position="27"/>
    </location>
</feature>
<proteinExistence type="predicted"/>
<feature type="compositionally biased region" description="Low complexity" evidence="1">
    <location>
        <begin position="332"/>
        <end position="343"/>
    </location>
</feature>
<evidence type="ECO:0000313" key="3">
    <source>
        <dbReference type="Proteomes" id="UP001189429"/>
    </source>
</evidence>
<dbReference type="EMBL" id="CAUYUJ010009668">
    <property type="protein sequence ID" value="CAK0827391.1"/>
    <property type="molecule type" value="Genomic_DNA"/>
</dbReference>
<feature type="region of interest" description="Disordered" evidence="1">
    <location>
        <begin position="1"/>
        <end position="54"/>
    </location>
</feature>
<name>A0ABN9S6G1_9DINO</name>
<evidence type="ECO:0000256" key="1">
    <source>
        <dbReference type="SAM" id="MobiDB-lite"/>
    </source>
</evidence>
<evidence type="ECO:0000313" key="2">
    <source>
        <dbReference type="EMBL" id="CAK0827391.1"/>
    </source>
</evidence>
<reference evidence="2" key="1">
    <citation type="submission" date="2023-10" db="EMBL/GenBank/DDBJ databases">
        <authorList>
            <person name="Chen Y."/>
            <person name="Shah S."/>
            <person name="Dougan E. K."/>
            <person name="Thang M."/>
            <person name="Chan C."/>
        </authorList>
    </citation>
    <scope>NUCLEOTIDE SEQUENCE [LARGE SCALE GENOMIC DNA]</scope>
</reference>